<dbReference type="InterPro" id="IPR054480">
    <property type="entry name" value="AHAS_small-like_ACT"/>
</dbReference>
<dbReference type="STRING" id="185007.SAMN02910350_00769"/>
<accession>A0A1M6BGA3</accession>
<evidence type="ECO:0000256" key="4">
    <source>
        <dbReference type="ARBA" id="ARBA00011744"/>
    </source>
</evidence>
<dbReference type="UniPathway" id="UPA00049">
    <property type="reaction ID" value="UER00059"/>
</dbReference>
<evidence type="ECO:0000256" key="1">
    <source>
        <dbReference type="ARBA" id="ARBA00004974"/>
    </source>
</evidence>
<sequence length="166" mass="18293">MESTKVLSILVENTPGLTSRISGLFSRRGYNIDSFSAGVTADPRYTRVTIATHGDEMVLEQIEKQVSKLTDVVDLKVLEHGTSVTRELMLVKISARSTDRQDVLTIVEIFHGKVVDVTHDSMVLEITGGQRKLEAFLDMLGDYDILELARTGLTGLTRGSDDVVIL</sequence>
<keyword evidence="8" id="KW-0808">Transferase</keyword>
<dbReference type="PANTHER" id="PTHR30239">
    <property type="entry name" value="ACETOLACTATE SYNTHASE SMALL SUBUNIT"/>
    <property type="match status" value="1"/>
</dbReference>
<comment type="similarity">
    <text evidence="3 8">Belongs to the acetolactate synthase small subunit family.</text>
</comment>
<dbReference type="InterPro" id="IPR039557">
    <property type="entry name" value="AHAS_ACT"/>
</dbReference>
<dbReference type="Gene3D" id="3.30.70.260">
    <property type="match status" value="1"/>
</dbReference>
<dbReference type="InterPro" id="IPR019455">
    <property type="entry name" value="Acetolactate_synth_ssu_C"/>
</dbReference>
<feature type="domain" description="ACT" evidence="9">
    <location>
        <begin position="6"/>
        <end position="80"/>
    </location>
</feature>
<proteinExistence type="inferred from homology"/>
<dbReference type="EMBL" id="FQYQ01000002">
    <property type="protein sequence ID" value="SHI47810.1"/>
    <property type="molecule type" value="Genomic_DNA"/>
</dbReference>
<dbReference type="Proteomes" id="UP000184185">
    <property type="component" value="Unassembled WGS sequence"/>
</dbReference>
<dbReference type="GO" id="GO:1990610">
    <property type="term" value="F:acetolactate synthase regulator activity"/>
    <property type="evidence" value="ECO:0007669"/>
    <property type="project" value="UniProtKB-UniRule"/>
</dbReference>
<dbReference type="GO" id="GO:0009097">
    <property type="term" value="P:isoleucine biosynthetic process"/>
    <property type="evidence" value="ECO:0007669"/>
    <property type="project" value="UniProtKB-UniRule"/>
</dbReference>
<dbReference type="InterPro" id="IPR027271">
    <property type="entry name" value="Acetolactate_synth/TF_NikR_C"/>
</dbReference>
<keyword evidence="11" id="KW-1185">Reference proteome</keyword>
<dbReference type="GO" id="GO:0005829">
    <property type="term" value="C:cytosol"/>
    <property type="evidence" value="ECO:0007669"/>
    <property type="project" value="TreeGrafter"/>
</dbReference>
<dbReference type="NCBIfam" id="TIGR00119">
    <property type="entry name" value="acolac_sm"/>
    <property type="match status" value="1"/>
</dbReference>
<dbReference type="GO" id="GO:0003984">
    <property type="term" value="F:acetolactate synthase activity"/>
    <property type="evidence" value="ECO:0007669"/>
    <property type="project" value="UniProtKB-UniRule"/>
</dbReference>
<reference evidence="10 11" key="1">
    <citation type="submission" date="2016-11" db="EMBL/GenBank/DDBJ databases">
        <authorList>
            <person name="Jaros S."/>
            <person name="Januszkiewicz K."/>
            <person name="Wedrychowicz H."/>
        </authorList>
    </citation>
    <scope>NUCLEOTIDE SEQUENCE [LARGE SCALE GENOMIC DNA]</scope>
    <source>
        <strain evidence="10 11">DSM 14809</strain>
    </source>
</reference>
<dbReference type="NCBIfam" id="NF008864">
    <property type="entry name" value="PRK11895.1"/>
    <property type="match status" value="1"/>
</dbReference>
<dbReference type="UniPathway" id="UPA00047">
    <property type="reaction ID" value="UER00055"/>
</dbReference>
<dbReference type="InterPro" id="IPR045865">
    <property type="entry name" value="ACT-like_dom_sf"/>
</dbReference>
<evidence type="ECO:0000256" key="8">
    <source>
        <dbReference type="RuleBase" id="RU368092"/>
    </source>
</evidence>
<dbReference type="CDD" id="cd04878">
    <property type="entry name" value="ACT_AHAS"/>
    <property type="match status" value="1"/>
</dbReference>
<dbReference type="SUPFAM" id="SSF55021">
    <property type="entry name" value="ACT-like"/>
    <property type="match status" value="2"/>
</dbReference>
<evidence type="ECO:0000259" key="9">
    <source>
        <dbReference type="PROSITE" id="PS51671"/>
    </source>
</evidence>
<dbReference type="Pfam" id="PF22629">
    <property type="entry name" value="ACT_AHAS_ss"/>
    <property type="match status" value="1"/>
</dbReference>
<dbReference type="InterPro" id="IPR004789">
    <property type="entry name" value="Acetalactate_synth_ssu"/>
</dbReference>
<evidence type="ECO:0000313" key="11">
    <source>
        <dbReference type="Proteomes" id="UP000184185"/>
    </source>
</evidence>
<dbReference type="AlphaFoldDB" id="A0A1M6BGA3"/>
<dbReference type="InterPro" id="IPR002912">
    <property type="entry name" value="ACT_dom"/>
</dbReference>
<gene>
    <name evidence="10" type="ORF">SAMN02745725_00461</name>
</gene>
<comment type="function">
    <text evidence="8">Catalyzes the conversion of 2 pyruvate molecules into acetolactate in the first common step of the biosynthetic pathway of the branched-amino acids such as leucine, isoleucine, and valine.</text>
</comment>
<keyword evidence="6 8" id="KW-0100">Branched-chain amino acid biosynthesis</keyword>
<comment type="catalytic activity">
    <reaction evidence="7 8">
        <text>2 pyruvate + H(+) = (2S)-2-acetolactate + CO2</text>
        <dbReference type="Rhea" id="RHEA:25249"/>
        <dbReference type="ChEBI" id="CHEBI:15361"/>
        <dbReference type="ChEBI" id="CHEBI:15378"/>
        <dbReference type="ChEBI" id="CHEBI:16526"/>
        <dbReference type="ChEBI" id="CHEBI:58476"/>
        <dbReference type="EC" id="2.2.1.6"/>
    </reaction>
</comment>
<dbReference type="Gene3D" id="3.30.70.1150">
    <property type="entry name" value="ACT-like. Chain A, domain 2"/>
    <property type="match status" value="1"/>
</dbReference>
<name>A0A1M6BGA3_PSEXY</name>
<comment type="subunit">
    <text evidence="4 8">Dimer of large and small chains.</text>
</comment>
<dbReference type="PROSITE" id="PS51671">
    <property type="entry name" value="ACT"/>
    <property type="match status" value="1"/>
</dbReference>
<protein>
    <recommendedName>
        <fullName evidence="8">Acetolactate synthase small subunit</fullName>
        <shortName evidence="8">AHAS</shortName>
        <shortName evidence="8">ALS</shortName>
        <ecNumber evidence="8">2.2.1.6</ecNumber>
    </recommendedName>
    <alternativeName>
        <fullName evidence="8">Acetohydroxy-acid synthase small subunit</fullName>
    </alternativeName>
</protein>
<dbReference type="EC" id="2.2.1.6" evidence="8"/>
<dbReference type="RefSeq" id="WP_072912164.1">
    <property type="nucleotide sequence ID" value="NZ_FQYQ01000002.1"/>
</dbReference>
<dbReference type="OrthoDB" id="9787365at2"/>
<evidence type="ECO:0000256" key="6">
    <source>
        <dbReference type="ARBA" id="ARBA00023304"/>
    </source>
</evidence>
<comment type="pathway">
    <text evidence="1 8">Amino-acid biosynthesis; L-isoleucine biosynthesis; L-isoleucine from 2-oxobutanoate: step 1/4.</text>
</comment>
<evidence type="ECO:0000256" key="3">
    <source>
        <dbReference type="ARBA" id="ARBA00006341"/>
    </source>
</evidence>
<dbReference type="FunFam" id="3.30.70.1150:FF:000001">
    <property type="entry name" value="Acetolactate synthase small subunit"/>
    <property type="match status" value="1"/>
</dbReference>
<evidence type="ECO:0000256" key="7">
    <source>
        <dbReference type="ARBA" id="ARBA00048670"/>
    </source>
</evidence>
<comment type="pathway">
    <text evidence="2 8">Amino-acid biosynthesis; L-valine biosynthesis; L-valine from pyruvate: step 1/4.</text>
</comment>
<evidence type="ECO:0000256" key="5">
    <source>
        <dbReference type="ARBA" id="ARBA00022605"/>
    </source>
</evidence>
<evidence type="ECO:0000256" key="2">
    <source>
        <dbReference type="ARBA" id="ARBA00005025"/>
    </source>
</evidence>
<organism evidence="10 11">
    <name type="scientific">Pseudobutyrivibrio xylanivorans DSM 14809</name>
    <dbReference type="NCBI Taxonomy" id="1123012"/>
    <lineage>
        <taxon>Bacteria</taxon>
        <taxon>Bacillati</taxon>
        <taxon>Bacillota</taxon>
        <taxon>Clostridia</taxon>
        <taxon>Lachnospirales</taxon>
        <taxon>Lachnospiraceae</taxon>
        <taxon>Pseudobutyrivibrio</taxon>
    </lineage>
</organism>
<dbReference type="PANTHER" id="PTHR30239:SF0">
    <property type="entry name" value="ACETOLACTATE SYNTHASE SMALL SUBUNIT 1, CHLOROPLASTIC"/>
    <property type="match status" value="1"/>
</dbReference>
<keyword evidence="5 8" id="KW-0028">Amino-acid biosynthesis</keyword>
<evidence type="ECO:0000313" key="10">
    <source>
        <dbReference type="EMBL" id="SHI47810.1"/>
    </source>
</evidence>
<dbReference type="Pfam" id="PF10369">
    <property type="entry name" value="ALS_ss_C"/>
    <property type="match status" value="1"/>
</dbReference>
<dbReference type="GO" id="GO:0009099">
    <property type="term" value="P:L-valine biosynthetic process"/>
    <property type="evidence" value="ECO:0007669"/>
    <property type="project" value="UniProtKB-UniRule"/>
</dbReference>